<name>A0ABY9KYD3_9BACI</name>
<dbReference type="EC" id="3.1.3.25" evidence="2"/>
<sequence length="269" mass="30246">MKAEIRNSLYEQAKEWILEAGARIRKQMRDPLVISIKSNPQDLVTTVDEETERFLAGKIRELYPDHHLISEEGFGDNLNSMKGTVWLIDPIDGTTNFIHQRRNFAISAGIYHDGIGEIGLIYDVMGDCLYSAKKGEGAFKNEERLPQLREGAMLERSVLAMNNKWLIPNPVVQVEKMEELIRTVRATRTYGSAALEFAYVAEGIVDGYMTIQLSPWDIAAGIIIVNEVGGVTTNVFGEHVDILKKNSILVCNKKIHGRIVNDFILEGKK</sequence>
<dbReference type="EMBL" id="CP129113">
    <property type="protein sequence ID" value="WLV25639.1"/>
    <property type="molecule type" value="Genomic_DNA"/>
</dbReference>
<dbReference type="PROSITE" id="PS00629">
    <property type="entry name" value="IMP_1"/>
    <property type="match status" value="1"/>
</dbReference>
<comment type="catalytic activity">
    <reaction evidence="1">
        <text>a myo-inositol phosphate + H2O = myo-inositol + phosphate</text>
        <dbReference type="Rhea" id="RHEA:24056"/>
        <dbReference type="ChEBI" id="CHEBI:15377"/>
        <dbReference type="ChEBI" id="CHEBI:17268"/>
        <dbReference type="ChEBI" id="CHEBI:43474"/>
        <dbReference type="ChEBI" id="CHEBI:84139"/>
        <dbReference type="EC" id="3.1.3.25"/>
    </reaction>
</comment>
<evidence type="ECO:0000256" key="4">
    <source>
        <dbReference type="ARBA" id="ARBA00022801"/>
    </source>
</evidence>
<keyword evidence="4" id="KW-0378">Hydrolase</keyword>
<dbReference type="PANTHER" id="PTHR20854">
    <property type="entry name" value="INOSITOL MONOPHOSPHATASE"/>
    <property type="match status" value="1"/>
</dbReference>
<evidence type="ECO:0000256" key="5">
    <source>
        <dbReference type="ARBA" id="ARBA00022842"/>
    </source>
</evidence>
<evidence type="ECO:0000256" key="3">
    <source>
        <dbReference type="ARBA" id="ARBA00022723"/>
    </source>
</evidence>
<dbReference type="SUPFAM" id="SSF56655">
    <property type="entry name" value="Carbohydrate phosphatase"/>
    <property type="match status" value="1"/>
</dbReference>
<evidence type="ECO:0000256" key="1">
    <source>
        <dbReference type="ARBA" id="ARBA00001033"/>
    </source>
</evidence>
<protein>
    <recommendedName>
        <fullName evidence="2">inositol-phosphate phosphatase</fullName>
        <ecNumber evidence="2">3.1.3.25</ecNumber>
    </recommendedName>
</protein>
<accession>A0ABY9KYD3</accession>
<keyword evidence="3" id="KW-0479">Metal-binding</keyword>
<reference evidence="6" key="1">
    <citation type="submission" date="2023-06" db="EMBL/GenBank/DDBJ databases">
        <title>A Treasure from Seagulls: Isolation and Description of Aciduricobacillus qingdaonensis gen. nov., sp. nov., a Rare Obligately Uric Acid-utilizing Member in the Family Bacillaceae.</title>
        <authorList>
            <person name="Liu W."/>
            <person name="Wang B."/>
        </authorList>
    </citation>
    <scope>NUCLEOTIDE SEQUENCE</scope>
    <source>
        <strain evidence="6">44XB</strain>
    </source>
</reference>
<keyword evidence="7" id="KW-1185">Reference proteome</keyword>
<evidence type="ECO:0000313" key="7">
    <source>
        <dbReference type="Proteomes" id="UP001180087"/>
    </source>
</evidence>
<dbReference type="InterPro" id="IPR020583">
    <property type="entry name" value="Inositol_monoP_metal-BS"/>
</dbReference>
<dbReference type="PROSITE" id="PS00630">
    <property type="entry name" value="IMP_2"/>
    <property type="match status" value="1"/>
</dbReference>
<dbReference type="Gene3D" id="3.30.540.10">
    <property type="entry name" value="Fructose-1,6-Bisphosphatase, subunit A, domain 1"/>
    <property type="match status" value="1"/>
</dbReference>
<dbReference type="RefSeq" id="WP_348029431.1">
    <property type="nucleotide sequence ID" value="NZ_CP129113.1"/>
</dbReference>
<dbReference type="Gene3D" id="3.40.190.80">
    <property type="match status" value="1"/>
</dbReference>
<dbReference type="PRINTS" id="PR00377">
    <property type="entry name" value="IMPHPHTASES"/>
</dbReference>
<keyword evidence="5" id="KW-0460">Magnesium</keyword>
<dbReference type="Pfam" id="PF00459">
    <property type="entry name" value="Inositol_P"/>
    <property type="match status" value="1"/>
</dbReference>
<gene>
    <name evidence="6" type="ORF">QR721_05385</name>
</gene>
<dbReference type="InterPro" id="IPR000760">
    <property type="entry name" value="Inositol_monophosphatase-like"/>
</dbReference>
<dbReference type="Proteomes" id="UP001180087">
    <property type="component" value="Chromosome"/>
</dbReference>
<proteinExistence type="predicted"/>
<evidence type="ECO:0000313" key="6">
    <source>
        <dbReference type="EMBL" id="WLV25639.1"/>
    </source>
</evidence>
<dbReference type="InterPro" id="IPR020550">
    <property type="entry name" value="Inositol_monophosphatase_CS"/>
</dbReference>
<evidence type="ECO:0000256" key="2">
    <source>
        <dbReference type="ARBA" id="ARBA00013106"/>
    </source>
</evidence>
<organism evidence="6 7">
    <name type="scientific">Aciduricibacillus chroicocephali</name>
    <dbReference type="NCBI Taxonomy" id="3054939"/>
    <lineage>
        <taxon>Bacteria</taxon>
        <taxon>Bacillati</taxon>
        <taxon>Bacillota</taxon>
        <taxon>Bacilli</taxon>
        <taxon>Bacillales</taxon>
        <taxon>Bacillaceae</taxon>
        <taxon>Aciduricibacillus</taxon>
    </lineage>
</organism>
<dbReference type="PANTHER" id="PTHR20854:SF4">
    <property type="entry name" value="INOSITOL-1-MONOPHOSPHATASE-RELATED"/>
    <property type="match status" value="1"/>
</dbReference>
<dbReference type="CDD" id="cd01637">
    <property type="entry name" value="IMPase_like"/>
    <property type="match status" value="1"/>
</dbReference>